<comment type="subcellular location">
    <subcellularLocation>
        <location evidence="1">Endomembrane system</location>
        <topology evidence="1">Multi-pass membrane protein</topology>
    </subcellularLocation>
    <subcellularLocation>
        <location evidence="2">Endoplasmic reticulum membrane</location>
    </subcellularLocation>
</comment>
<feature type="transmembrane region" description="Helical" evidence="9">
    <location>
        <begin position="212"/>
        <end position="230"/>
    </location>
</feature>
<evidence type="ECO:0000256" key="5">
    <source>
        <dbReference type="ARBA" id="ARBA00022692"/>
    </source>
</evidence>
<dbReference type="AlphaFoldDB" id="A0A9X2KUZ0"/>
<dbReference type="GO" id="GO:0006506">
    <property type="term" value="P:GPI anchor biosynthetic process"/>
    <property type="evidence" value="ECO:0007669"/>
    <property type="project" value="TreeGrafter"/>
</dbReference>
<feature type="transmembrane region" description="Helical" evidence="9">
    <location>
        <begin position="98"/>
        <end position="115"/>
    </location>
</feature>
<feature type="transmembrane region" description="Helical" evidence="9">
    <location>
        <begin position="345"/>
        <end position="367"/>
    </location>
</feature>
<dbReference type="GO" id="GO:0012505">
    <property type="term" value="C:endomembrane system"/>
    <property type="evidence" value="ECO:0007669"/>
    <property type="project" value="UniProtKB-SubCell"/>
</dbReference>
<dbReference type="Pfam" id="PF03901">
    <property type="entry name" value="Glyco_transf_22"/>
    <property type="match status" value="1"/>
</dbReference>
<evidence type="ECO:0000256" key="4">
    <source>
        <dbReference type="ARBA" id="ARBA00022679"/>
    </source>
</evidence>
<gene>
    <name evidence="10" type="ORF">M9979_16420</name>
</gene>
<dbReference type="PANTHER" id="PTHR22760:SF4">
    <property type="entry name" value="GPI MANNOSYLTRANSFERASE 3"/>
    <property type="match status" value="1"/>
</dbReference>
<keyword evidence="7 9" id="KW-1133">Transmembrane helix</keyword>
<keyword evidence="6" id="KW-0256">Endoplasmic reticulum</keyword>
<proteinExistence type="predicted"/>
<evidence type="ECO:0000256" key="3">
    <source>
        <dbReference type="ARBA" id="ARBA00022676"/>
    </source>
</evidence>
<evidence type="ECO:0000256" key="9">
    <source>
        <dbReference type="SAM" id="Phobius"/>
    </source>
</evidence>
<dbReference type="RefSeq" id="WP_254290442.1">
    <property type="nucleotide sequence ID" value="NZ_JAMLDY010000027.1"/>
</dbReference>
<dbReference type="GO" id="GO:0016020">
    <property type="term" value="C:membrane"/>
    <property type="evidence" value="ECO:0007669"/>
    <property type="project" value="GOC"/>
</dbReference>
<feature type="transmembrane region" description="Helical" evidence="9">
    <location>
        <begin position="121"/>
        <end position="141"/>
    </location>
</feature>
<reference evidence="10" key="1">
    <citation type="submission" date="2022-05" db="EMBL/GenBank/DDBJ databases">
        <title>Sphingomonas sp. strain RP10 Genome sequencing and assembly.</title>
        <authorList>
            <person name="Kim I."/>
        </authorList>
    </citation>
    <scope>NUCLEOTIDE SEQUENCE</scope>
    <source>
        <strain evidence="10">RP10</strain>
    </source>
</reference>
<protein>
    <recommendedName>
        <fullName evidence="12">Alg9-like mannosyltransferase family protein</fullName>
    </recommendedName>
</protein>
<evidence type="ECO:0008006" key="12">
    <source>
        <dbReference type="Google" id="ProtNLM"/>
    </source>
</evidence>
<evidence type="ECO:0000313" key="11">
    <source>
        <dbReference type="Proteomes" id="UP001139486"/>
    </source>
</evidence>
<evidence type="ECO:0000256" key="6">
    <source>
        <dbReference type="ARBA" id="ARBA00022824"/>
    </source>
</evidence>
<comment type="caution">
    <text evidence="10">The sequence shown here is derived from an EMBL/GenBank/DDBJ whole genome shotgun (WGS) entry which is preliminary data.</text>
</comment>
<evidence type="ECO:0000313" key="10">
    <source>
        <dbReference type="EMBL" id="MCP3736453.1"/>
    </source>
</evidence>
<evidence type="ECO:0000256" key="8">
    <source>
        <dbReference type="ARBA" id="ARBA00023136"/>
    </source>
</evidence>
<keyword evidence="3" id="KW-0328">Glycosyltransferase</keyword>
<feature type="transmembrane region" description="Helical" evidence="9">
    <location>
        <begin position="316"/>
        <end position="333"/>
    </location>
</feature>
<accession>A0A9X2KUZ0</accession>
<organism evidence="10 11">
    <name type="scientific">Sphingomonas liriopis</name>
    <dbReference type="NCBI Taxonomy" id="2949094"/>
    <lineage>
        <taxon>Bacteria</taxon>
        <taxon>Pseudomonadati</taxon>
        <taxon>Pseudomonadota</taxon>
        <taxon>Alphaproteobacteria</taxon>
        <taxon>Sphingomonadales</taxon>
        <taxon>Sphingomonadaceae</taxon>
        <taxon>Sphingomonas</taxon>
    </lineage>
</organism>
<dbReference type="InterPro" id="IPR005599">
    <property type="entry name" value="GPI_mannosylTrfase"/>
</dbReference>
<dbReference type="EMBL" id="JAMLDY010000027">
    <property type="protein sequence ID" value="MCP3736453.1"/>
    <property type="molecule type" value="Genomic_DNA"/>
</dbReference>
<evidence type="ECO:0000256" key="7">
    <source>
        <dbReference type="ARBA" id="ARBA00022989"/>
    </source>
</evidence>
<name>A0A9X2KUZ0_9SPHN</name>
<dbReference type="Proteomes" id="UP001139486">
    <property type="component" value="Unassembled WGS sequence"/>
</dbReference>
<dbReference type="GO" id="GO:0000026">
    <property type="term" value="F:alpha-1,2-mannosyltransferase activity"/>
    <property type="evidence" value="ECO:0007669"/>
    <property type="project" value="TreeGrafter"/>
</dbReference>
<evidence type="ECO:0000256" key="1">
    <source>
        <dbReference type="ARBA" id="ARBA00004127"/>
    </source>
</evidence>
<dbReference type="PANTHER" id="PTHR22760">
    <property type="entry name" value="GLYCOSYLTRANSFERASE"/>
    <property type="match status" value="1"/>
</dbReference>
<feature type="transmembrane region" description="Helical" evidence="9">
    <location>
        <begin position="266"/>
        <end position="287"/>
    </location>
</feature>
<keyword evidence="4" id="KW-0808">Transferase</keyword>
<sequence>MSATAYWHRITARPLPWLLLLAAILRAIAAFQPGFHHPDAIYQYLEPAHRLLTGDGVVTWEWRVGMRSWLLPALLTLPMALGEALGQAGPWPVALPRLAMGAASLSIVWSAWTLGCRRSPTAGLLAGFVTATWFECVYFGVQTLAEPAATAAVLPAAVLLTAVRPTRRNAALAGGLLAFAVLMRPHYAPSAAALVLVAWWPRFRFGRDALPLWAALIGGGLAMAAIGAGIDIATGATPFAWIVENVRQNIVGGVAARYGVAPPLQYVTWLMQVWIVWAIPLGIGVYAGWRACPALLATAVVTIGVHSLIGHKEYRFVYLAIVALLILSAIGWAELVRRVRERRNIATIALFVAWGLAGSLLALGPLARAHREEGVPGSKVFAALRADPATCGVALVHGASYADLPGSAALRRGTPLAMFWIDDPVATHGASPWVAMARHQAGFNRIVGSVPRTGTPPPGYRTVMCEDATTVIGLCLYARPGPCADTHASPFLLNRVLARRGF</sequence>
<keyword evidence="8 9" id="KW-0472">Membrane</keyword>
<evidence type="ECO:0000256" key="2">
    <source>
        <dbReference type="ARBA" id="ARBA00004586"/>
    </source>
</evidence>
<keyword evidence="5 9" id="KW-0812">Transmembrane</keyword>
<feature type="transmembrane region" description="Helical" evidence="9">
    <location>
        <begin position="294"/>
        <end position="310"/>
    </location>
</feature>
<feature type="transmembrane region" description="Helical" evidence="9">
    <location>
        <begin position="176"/>
        <end position="200"/>
    </location>
</feature>
<keyword evidence="11" id="KW-1185">Reference proteome</keyword>